<accession>A0AAF0R7E0</accession>
<dbReference type="GO" id="GO:0009251">
    <property type="term" value="P:glucan catabolic process"/>
    <property type="evidence" value="ECO:0007669"/>
    <property type="project" value="TreeGrafter"/>
</dbReference>
<sequence>MKSNMRSYANAVFPFLPLFCSCYQFFDEPFINQKKVAAYAKHFVGDGGTTKGVNENNTVTNMHELLNWQGIDRLTSPPHANYTYSVETSILAGVDMVMVPYNFTEFINDLTYLVKNNFIPTDRIDDAVERILSVKFTMGLFENPYTDFSLINEVGNQVAFVVLVSIQEHRNLAREAVRKSLVLLKNGKTDSNPLLPLPKKVSRILIAGSHADNLGYQCGGWTITWQGFSGNDATSGMFFLLMRFTRPLILHERTTILGAIKSAVDPGTEVIYVENPDSKYATSSGFDYAIVVVGEHTYAESAGDSPTLTMADPGPDVINYVCQSVKCVVIVIYI</sequence>
<dbReference type="PANTHER" id="PTHR30620:SF35">
    <property type="entry name" value="GLYCOSYL HYDROLASE FAMILY PROTEIN"/>
    <property type="match status" value="1"/>
</dbReference>
<dbReference type="EMBL" id="CP133617">
    <property type="protein sequence ID" value="WMV36013.1"/>
    <property type="molecule type" value="Genomic_DNA"/>
</dbReference>
<organism evidence="4 5">
    <name type="scientific">Solanum verrucosum</name>
    <dbReference type="NCBI Taxonomy" id="315347"/>
    <lineage>
        <taxon>Eukaryota</taxon>
        <taxon>Viridiplantae</taxon>
        <taxon>Streptophyta</taxon>
        <taxon>Embryophyta</taxon>
        <taxon>Tracheophyta</taxon>
        <taxon>Spermatophyta</taxon>
        <taxon>Magnoliopsida</taxon>
        <taxon>eudicotyledons</taxon>
        <taxon>Gunneridae</taxon>
        <taxon>Pentapetalae</taxon>
        <taxon>asterids</taxon>
        <taxon>lamiids</taxon>
        <taxon>Solanales</taxon>
        <taxon>Solanaceae</taxon>
        <taxon>Solanoideae</taxon>
        <taxon>Solaneae</taxon>
        <taxon>Solanum</taxon>
    </lineage>
</organism>
<evidence type="ECO:0000256" key="2">
    <source>
        <dbReference type="ARBA" id="ARBA00023295"/>
    </source>
</evidence>
<keyword evidence="2" id="KW-0326">Glycosidase</keyword>
<evidence type="ECO:0000259" key="3">
    <source>
        <dbReference type="Pfam" id="PF01915"/>
    </source>
</evidence>
<gene>
    <name evidence="4" type="ORF">MTR67_029398</name>
</gene>
<dbReference type="SUPFAM" id="SSF51445">
    <property type="entry name" value="(Trans)glycosidases"/>
    <property type="match status" value="1"/>
</dbReference>
<proteinExistence type="predicted"/>
<dbReference type="Proteomes" id="UP001234989">
    <property type="component" value="Chromosome 6"/>
</dbReference>
<dbReference type="GO" id="GO:0008422">
    <property type="term" value="F:beta-glucosidase activity"/>
    <property type="evidence" value="ECO:0007669"/>
    <property type="project" value="TreeGrafter"/>
</dbReference>
<feature type="domain" description="Glycoside hydrolase family 3 C-terminal" evidence="3">
    <location>
        <begin position="181"/>
        <end position="332"/>
    </location>
</feature>
<dbReference type="InterPro" id="IPR036881">
    <property type="entry name" value="Glyco_hydro_3_C_sf"/>
</dbReference>
<keyword evidence="1" id="KW-0378">Hydrolase</keyword>
<dbReference type="InterPro" id="IPR051915">
    <property type="entry name" value="Cellulose_Degrad_GH3"/>
</dbReference>
<name>A0AAF0R7E0_SOLVR</name>
<evidence type="ECO:0000256" key="1">
    <source>
        <dbReference type="ARBA" id="ARBA00022801"/>
    </source>
</evidence>
<dbReference type="Pfam" id="PF01915">
    <property type="entry name" value="Glyco_hydro_3_C"/>
    <property type="match status" value="1"/>
</dbReference>
<dbReference type="Gene3D" id="3.40.50.1700">
    <property type="entry name" value="Glycoside hydrolase family 3 C-terminal domain"/>
    <property type="match status" value="1"/>
</dbReference>
<dbReference type="InterPro" id="IPR002772">
    <property type="entry name" value="Glyco_hydro_3_C"/>
</dbReference>
<evidence type="ECO:0000313" key="5">
    <source>
        <dbReference type="Proteomes" id="UP001234989"/>
    </source>
</evidence>
<dbReference type="Gene3D" id="3.20.20.300">
    <property type="entry name" value="Glycoside hydrolase, family 3, N-terminal domain"/>
    <property type="match status" value="1"/>
</dbReference>
<dbReference type="PROSITE" id="PS51257">
    <property type="entry name" value="PROKAR_LIPOPROTEIN"/>
    <property type="match status" value="1"/>
</dbReference>
<dbReference type="InterPro" id="IPR017853">
    <property type="entry name" value="GH"/>
</dbReference>
<dbReference type="InterPro" id="IPR036962">
    <property type="entry name" value="Glyco_hydro_3_N_sf"/>
</dbReference>
<dbReference type="PANTHER" id="PTHR30620">
    <property type="entry name" value="PERIPLASMIC BETA-GLUCOSIDASE-RELATED"/>
    <property type="match status" value="1"/>
</dbReference>
<keyword evidence="5" id="KW-1185">Reference proteome</keyword>
<dbReference type="SUPFAM" id="SSF52279">
    <property type="entry name" value="Beta-D-glucan exohydrolase, C-terminal domain"/>
    <property type="match status" value="1"/>
</dbReference>
<protein>
    <recommendedName>
        <fullName evidence="3">Glycoside hydrolase family 3 C-terminal domain-containing protein</fullName>
    </recommendedName>
</protein>
<reference evidence="4" key="1">
    <citation type="submission" date="2023-08" db="EMBL/GenBank/DDBJ databases">
        <title>A de novo genome assembly of Solanum verrucosum Schlechtendal, a Mexican diploid species geographically isolated from the other diploid A-genome species in potato relatives.</title>
        <authorList>
            <person name="Hosaka K."/>
        </authorList>
    </citation>
    <scope>NUCLEOTIDE SEQUENCE</scope>
    <source>
        <tissue evidence="4">Young leaves</tissue>
    </source>
</reference>
<evidence type="ECO:0000313" key="4">
    <source>
        <dbReference type="EMBL" id="WMV36013.1"/>
    </source>
</evidence>
<dbReference type="AlphaFoldDB" id="A0AAF0R7E0"/>